<dbReference type="PROSITE" id="PS51063">
    <property type="entry name" value="HTH_CRP_2"/>
    <property type="match status" value="1"/>
</dbReference>
<reference evidence="2 3" key="1">
    <citation type="submission" date="2021-12" db="EMBL/GenBank/DDBJ databases">
        <title>Siccirubricoccus leaddurans sp. nov., a high concentration Zn2+ tolerance bacterium.</title>
        <authorList>
            <person name="Cao Y."/>
        </authorList>
    </citation>
    <scope>NUCLEOTIDE SEQUENCE [LARGE SCALE GENOMIC DNA]</scope>
    <source>
        <strain evidence="2 3">KC 17139</strain>
    </source>
</reference>
<dbReference type="SUPFAM" id="SSF46785">
    <property type="entry name" value="Winged helix' DNA-binding domain"/>
    <property type="match status" value="1"/>
</dbReference>
<evidence type="ECO:0000313" key="2">
    <source>
        <dbReference type="EMBL" id="MCO6419314.1"/>
    </source>
</evidence>
<dbReference type="Pfam" id="PF13545">
    <property type="entry name" value="HTH_Crp_2"/>
    <property type="match status" value="1"/>
</dbReference>
<feature type="domain" description="HTH crp-type" evidence="1">
    <location>
        <begin position="1"/>
        <end position="58"/>
    </location>
</feature>
<keyword evidence="3" id="KW-1185">Reference proteome</keyword>
<dbReference type="RefSeq" id="WP_252955931.1">
    <property type="nucleotide sequence ID" value="NZ_JAFIRR010000185.1"/>
</dbReference>
<accession>A0ABT1DBP2</accession>
<proteinExistence type="predicted"/>
<evidence type="ECO:0000313" key="3">
    <source>
        <dbReference type="Proteomes" id="UP001523392"/>
    </source>
</evidence>
<dbReference type="EMBL" id="JAFIRR010000185">
    <property type="protein sequence ID" value="MCO6419314.1"/>
    <property type="molecule type" value="Genomic_DNA"/>
</dbReference>
<dbReference type="Gene3D" id="1.10.10.10">
    <property type="entry name" value="Winged helix-like DNA-binding domain superfamily/Winged helix DNA-binding domain"/>
    <property type="match status" value="1"/>
</dbReference>
<sequence>MNLAPGHGEGHSVVLDRTWTEMAAELGLTREATYRALARLEADGRIVRGENLVSLCAT</sequence>
<dbReference type="InterPro" id="IPR036388">
    <property type="entry name" value="WH-like_DNA-bd_sf"/>
</dbReference>
<dbReference type="Proteomes" id="UP001523392">
    <property type="component" value="Unassembled WGS sequence"/>
</dbReference>
<organism evidence="2 3">
    <name type="scientific">Siccirubricoccus soli</name>
    <dbReference type="NCBI Taxonomy" id="2899147"/>
    <lineage>
        <taxon>Bacteria</taxon>
        <taxon>Pseudomonadati</taxon>
        <taxon>Pseudomonadota</taxon>
        <taxon>Alphaproteobacteria</taxon>
        <taxon>Acetobacterales</taxon>
        <taxon>Roseomonadaceae</taxon>
        <taxon>Siccirubricoccus</taxon>
    </lineage>
</organism>
<dbReference type="InterPro" id="IPR036390">
    <property type="entry name" value="WH_DNA-bd_sf"/>
</dbReference>
<name>A0ABT1DBP2_9PROT</name>
<protein>
    <submittedName>
        <fullName evidence="2">Helix-turn-helix domain-containing protein</fullName>
    </submittedName>
</protein>
<evidence type="ECO:0000259" key="1">
    <source>
        <dbReference type="PROSITE" id="PS51063"/>
    </source>
</evidence>
<dbReference type="InterPro" id="IPR012318">
    <property type="entry name" value="HTH_CRP"/>
</dbReference>
<comment type="caution">
    <text evidence="2">The sequence shown here is derived from an EMBL/GenBank/DDBJ whole genome shotgun (WGS) entry which is preliminary data.</text>
</comment>
<gene>
    <name evidence="2" type="ORF">JYK14_24590</name>
</gene>